<proteinExistence type="predicted"/>
<accession>A0A3N4K091</accession>
<feature type="domain" description="HTH CENPB-type" evidence="2">
    <location>
        <begin position="1"/>
        <end position="64"/>
    </location>
</feature>
<organism evidence="3 4">
    <name type="scientific">Choiromyces venosus 120613-1</name>
    <dbReference type="NCBI Taxonomy" id="1336337"/>
    <lineage>
        <taxon>Eukaryota</taxon>
        <taxon>Fungi</taxon>
        <taxon>Dikarya</taxon>
        <taxon>Ascomycota</taxon>
        <taxon>Pezizomycotina</taxon>
        <taxon>Pezizomycetes</taxon>
        <taxon>Pezizales</taxon>
        <taxon>Tuberaceae</taxon>
        <taxon>Choiromyces</taxon>
    </lineage>
</organism>
<gene>
    <name evidence="3" type="ORF">L873DRAFT_420694</name>
</gene>
<dbReference type="Proteomes" id="UP000276215">
    <property type="component" value="Unassembled WGS sequence"/>
</dbReference>
<evidence type="ECO:0000259" key="2">
    <source>
        <dbReference type="PROSITE" id="PS51253"/>
    </source>
</evidence>
<keyword evidence="1" id="KW-0238">DNA-binding</keyword>
<dbReference type="InterPro" id="IPR006600">
    <property type="entry name" value="HTH_CenpB_DNA-bd_dom"/>
</dbReference>
<protein>
    <recommendedName>
        <fullName evidence="2">HTH CENPB-type domain-containing protein</fullName>
    </recommendedName>
</protein>
<dbReference type="Gene3D" id="1.10.10.60">
    <property type="entry name" value="Homeodomain-like"/>
    <property type="match status" value="1"/>
</dbReference>
<dbReference type="PROSITE" id="PS51253">
    <property type="entry name" value="HTH_CENPB"/>
    <property type="match status" value="1"/>
</dbReference>
<dbReference type="EMBL" id="ML120367">
    <property type="protein sequence ID" value="RPB02612.1"/>
    <property type="molecule type" value="Genomic_DNA"/>
</dbReference>
<dbReference type="OrthoDB" id="3341102at2759"/>
<dbReference type="GO" id="GO:0003677">
    <property type="term" value="F:DNA binding"/>
    <property type="evidence" value="ECO:0007669"/>
    <property type="project" value="UniProtKB-KW"/>
</dbReference>
<name>A0A3N4K091_9PEZI</name>
<keyword evidence="4" id="KW-1185">Reference proteome</keyword>
<dbReference type="SUPFAM" id="SSF46689">
    <property type="entry name" value="Homeodomain-like"/>
    <property type="match status" value="1"/>
</dbReference>
<evidence type="ECO:0000256" key="1">
    <source>
        <dbReference type="ARBA" id="ARBA00023125"/>
    </source>
</evidence>
<sequence>MESKLYERFMEGREKGQAIRREWFRRHSIEIFIALYPNMERSVFRLSTGWFEDFLSRYKISLTAVTKKAQKIPEDYKNIIFNWLRFNRENSQPLCI</sequence>
<evidence type="ECO:0000313" key="4">
    <source>
        <dbReference type="Proteomes" id="UP000276215"/>
    </source>
</evidence>
<evidence type="ECO:0000313" key="3">
    <source>
        <dbReference type="EMBL" id="RPB02612.1"/>
    </source>
</evidence>
<dbReference type="InterPro" id="IPR009057">
    <property type="entry name" value="Homeodomain-like_sf"/>
</dbReference>
<reference evidence="3 4" key="1">
    <citation type="journal article" date="2018" name="Nat. Ecol. Evol.">
        <title>Pezizomycetes genomes reveal the molecular basis of ectomycorrhizal truffle lifestyle.</title>
        <authorList>
            <person name="Murat C."/>
            <person name="Payen T."/>
            <person name="Noel B."/>
            <person name="Kuo A."/>
            <person name="Morin E."/>
            <person name="Chen J."/>
            <person name="Kohler A."/>
            <person name="Krizsan K."/>
            <person name="Balestrini R."/>
            <person name="Da Silva C."/>
            <person name="Montanini B."/>
            <person name="Hainaut M."/>
            <person name="Levati E."/>
            <person name="Barry K.W."/>
            <person name="Belfiori B."/>
            <person name="Cichocki N."/>
            <person name="Clum A."/>
            <person name="Dockter R.B."/>
            <person name="Fauchery L."/>
            <person name="Guy J."/>
            <person name="Iotti M."/>
            <person name="Le Tacon F."/>
            <person name="Lindquist E.A."/>
            <person name="Lipzen A."/>
            <person name="Malagnac F."/>
            <person name="Mello A."/>
            <person name="Molinier V."/>
            <person name="Miyauchi S."/>
            <person name="Poulain J."/>
            <person name="Riccioni C."/>
            <person name="Rubini A."/>
            <person name="Sitrit Y."/>
            <person name="Splivallo R."/>
            <person name="Traeger S."/>
            <person name="Wang M."/>
            <person name="Zifcakova L."/>
            <person name="Wipf D."/>
            <person name="Zambonelli A."/>
            <person name="Paolocci F."/>
            <person name="Nowrousian M."/>
            <person name="Ottonello S."/>
            <person name="Baldrian P."/>
            <person name="Spatafora J.W."/>
            <person name="Henrissat B."/>
            <person name="Nagy L.G."/>
            <person name="Aury J.M."/>
            <person name="Wincker P."/>
            <person name="Grigoriev I.V."/>
            <person name="Bonfante P."/>
            <person name="Martin F.M."/>
        </authorList>
    </citation>
    <scope>NUCLEOTIDE SEQUENCE [LARGE SCALE GENOMIC DNA]</scope>
    <source>
        <strain evidence="3 4">120613-1</strain>
    </source>
</reference>
<dbReference type="AlphaFoldDB" id="A0A3N4K091"/>